<organism evidence="3 4">
    <name type="scientific">Arabidopsis suecica</name>
    <name type="common">Swedish thale-cress</name>
    <name type="synonym">Cardaminopsis suecica</name>
    <dbReference type="NCBI Taxonomy" id="45249"/>
    <lineage>
        <taxon>Eukaryota</taxon>
        <taxon>Viridiplantae</taxon>
        <taxon>Streptophyta</taxon>
        <taxon>Embryophyta</taxon>
        <taxon>Tracheophyta</taxon>
        <taxon>Spermatophyta</taxon>
        <taxon>Magnoliopsida</taxon>
        <taxon>eudicotyledons</taxon>
        <taxon>Gunneridae</taxon>
        <taxon>Pentapetalae</taxon>
        <taxon>rosids</taxon>
        <taxon>malvids</taxon>
        <taxon>Brassicales</taxon>
        <taxon>Brassicaceae</taxon>
        <taxon>Camelineae</taxon>
        <taxon>Arabidopsis</taxon>
    </lineage>
</organism>
<dbReference type="Pfam" id="PF07727">
    <property type="entry name" value="RVT_2"/>
    <property type="match status" value="1"/>
</dbReference>
<keyword evidence="4" id="KW-1185">Reference proteome</keyword>
<dbReference type="GO" id="GO:0035312">
    <property type="term" value="F:5'-3' DNA exonuclease activity"/>
    <property type="evidence" value="ECO:0007669"/>
    <property type="project" value="TreeGrafter"/>
</dbReference>
<dbReference type="PANTHER" id="PTHR42924:SF3">
    <property type="entry name" value="POLYMERASE_HISTIDINOL PHOSPHATASE N-TERMINAL DOMAIN-CONTAINING PROTEIN"/>
    <property type="match status" value="1"/>
</dbReference>
<dbReference type="InterPro" id="IPR052018">
    <property type="entry name" value="PHP_domain"/>
</dbReference>
<dbReference type="InterPro" id="IPR013103">
    <property type="entry name" value="RVT_2"/>
</dbReference>
<feature type="compositionally biased region" description="Low complexity" evidence="1">
    <location>
        <begin position="852"/>
        <end position="865"/>
    </location>
</feature>
<feature type="region of interest" description="Disordered" evidence="1">
    <location>
        <begin position="797"/>
        <end position="821"/>
    </location>
</feature>
<dbReference type="Pfam" id="PF22936">
    <property type="entry name" value="Pol_BBD"/>
    <property type="match status" value="1"/>
</dbReference>
<feature type="region of interest" description="Disordered" evidence="1">
    <location>
        <begin position="837"/>
        <end position="865"/>
    </location>
</feature>
<evidence type="ECO:0000313" key="4">
    <source>
        <dbReference type="Proteomes" id="UP000694251"/>
    </source>
</evidence>
<evidence type="ECO:0000313" key="3">
    <source>
        <dbReference type="EMBL" id="KAG7640792.1"/>
    </source>
</evidence>
<feature type="region of interest" description="Disordered" evidence="1">
    <location>
        <begin position="894"/>
        <end position="913"/>
    </location>
</feature>
<comment type="caution">
    <text evidence="3">The sequence shown here is derived from an EMBL/GenBank/DDBJ whole genome shotgun (WGS) entry which is preliminary data.</text>
</comment>
<sequence length="1691" mass="188401">MDYSKTPAKTKLLDSSSISNVRVVFRVRPFLPREISDESGDRRSCVSIIAGDEGDTSEVAVYLKDPDSCRNESYQLDAFYGRDDEFTAAENRRFDTRATHLLKTVEEPVMELVADTVVEAVMNTEMVAEMEDAMVVTRDIAKVTDLVEVVLEKDTVVVVVREVAKEEVKLEVTEEAEWRLVIKDSLVYCHQLMERRSMELYSAPQLNISNCVTVTLTQQNYILWKSRFESFISGQGLLGFVTGSLLAPTPTFPVPDINGVTTERPNSEFDVWFKTDKVVKSWLLGSFAEDILNVVVNCVTAHEVWITLANHFNRASSSRLFELQRRLQTLEKKNKLMQVYLKELETICDQLASVGSAVPEKMKIFAALNGLGREYKPIKKSIEGSIDIPPTPKLDEIISRLTGYDDRLQGYATSSDVSLHLAFNTVQANSVFYSTRGRGQGNRGSQRPTSQICGKRGHNALTCWHRFNNSYQPDDLPQALTAMQITDITDHLGSEWVTDSAATAHITNSPRHLQQTKSYVGSDSVMVGNGNFLPITHTGSTSLGSTSGKLHLKDVLVCPLISKSLLSVSKVTKDYPCIFEFDCDEVRVRDKGTKKLLLQGSNRDGLYCDDVFYSSRQVAASDEVWHRRLGHPNSHSKVPQRHWVEAFHTANFLSNLLPHTALDNAKSPYELLYKNKPDYQALRTFGCACFPTLRDYAQHKFDPKSLKCVFLGYNEKYKDYGCLLPTTCRVFISHHVIFDEQSFPFSDTYLHLQPSGVTPLFSAWQQSFMPRSEASLNPVSLKNVAGMQPSPVISIRTNTTSVSPSLPPMINSSMSSTVASEESSECTKSFDLLPIGNNSSSLDSRTDHTDNSPAQSSAASSSTLRAASDSPSILADSTSLPAVSDSASIHPMLVTTSTQSTHPMMTRSKKGIRKSNPCIKDPSLFIYIKGNDLILLRLYVDDMVLTGNNSATLAKLLEDLNTHFRMKDLGQMHYFLGRQAHFHENGLFLSPQKYVEDLLTIAAMDECSPMPTPLPLQLHKFSVNFVYQKMHQPTGLDYNLLKRILRYVKGTLSMGIHFSKHSNFKLRAYSEKESADRGYCTFLGTNLISWSSKKQPTVSCSSTEAEYRSLSETAQEMTWICHVLRELGIPLPVTPELYGDNLSSVYLTANPTFHARSKHFEFDYHYVRERVALGSLVVKHIPAHQQIADIFTKSLPYEAFCSLRFKLGVDFPPTPRLRGSIKPTSQNDNILSATTNGPKTSKTHPPNLIPLPSQSPTMADDKKKRIKKKKRSTGNKRKMTTEQSEAFKSITDWLILGSSPSLSSSSDDFAVNINSGSLRCGEKVVFELHSHSNRSDGFLSPSKVVERAYNNGVKVLSLTDHDTMAGVPEAVEAGRRFGIKIIPGIEISTLFGLRDSGSEEPVHILAYYGTSGPALYDELEDFLVKIRDGRFVRGREMVLKLNKLKIPLKWEHVTRIAGKDVAPGRMHVARALLEAGYVENLRQAFTKYLHDGGPAYATGTEPMAEEAVKLICKTGGVAVLAHPWALKNHVGIIRRLKDAGLHGVEVYRSDGKLEVFSELADTYNLLKLGGSDYHGKGGRNESELGSVNLPVTALQDFLNVGRPIWCEAIKATMRAFLDQPSDSNLSNILRFDKARILKGNSAWSCGKELMDRCLAIWLTSDERNSNDFEALRLKLSFVPIMSNGTCVTVGP</sequence>
<feature type="compositionally biased region" description="Low complexity" evidence="1">
    <location>
        <begin position="812"/>
        <end position="821"/>
    </location>
</feature>
<dbReference type="InterPro" id="IPR004013">
    <property type="entry name" value="PHP_dom"/>
</dbReference>
<evidence type="ECO:0000256" key="1">
    <source>
        <dbReference type="SAM" id="MobiDB-lite"/>
    </source>
</evidence>
<dbReference type="GO" id="GO:0004534">
    <property type="term" value="F:5'-3' RNA exonuclease activity"/>
    <property type="evidence" value="ECO:0007669"/>
    <property type="project" value="TreeGrafter"/>
</dbReference>
<gene>
    <name evidence="3" type="ORF">ISN44_As02g008020</name>
</gene>
<protein>
    <submittedName>
        <fullName evidence="3">PHP domain</fullName>
    </submittedName>
</protein>
<dbReference type="Pfam" id="PF02811">
    <property type="entry name" value="PHP"/>
    <property type="match status" value="1"/>
</dbReference>
<dbReference type="Pfam" id="PF14223">
    <property type="entry name" value="Retrotran_gag_2"/>
    <property type="match status" value="1"/>
</dbReference>
<evidence type="ECO:0000259" key="2">
    <source>
        <dbReference type="SMART" id="SM00481"/>
    </source>
</evidence>
<dbReference type="EMBL" id="JAEFBJ010000002">
    <property type="protein sequence ID" value="KAG7640792.1"/>
    <property type="molecule type" value="Genomic_DNA"/>
</dbReference>
<dbReference type="InterPro" id="IPR029472">
    <property type="entry name" value="Copia-like_N"/>
</dbReference>
<dbReference type="Proteomes" id="UP000694251">
    <property type="component" value="Chromosome 2"/>
</dbReference>
<dbReference type="InterPro" id="IPR003141">
    <property type="entry name" value="Pol/His_phosphatase_N"/>
</dbReference>
<proteinExistence type="predicted"/>
<feature type="compositionally biased region" description="Polar residues" evidence="1">
    <location>
        <begin position="1222"/>
        <end position="1244"/>
    </location>
</feature>
<feature type="compositionally biased region" description="Basic residues" evidence="1">
    <location>
        <begin position="1264"/>
        <end position="1278"/>
    </location>
</feature>
<dbReference type="Pfam" id="PF14244">
    <property type="entry name" value="Retrotran_gag_3"/>
    <property type="match status" value="1"/>
</dbReference>
<feature type="region of interest" description="Disordered" evidence="1">
    <location>
        <begin position="1217"/>
        <end position="1282"/>
    </location>
</feature>
<dbReference type="SMART" id="SM00481">
    <property type="entry name" value="POLIIIAc"/>
    <property type="match status" value="1"/>
</dbReference>
<feature type="domain" description="Polymerase/histidinol phosphatase N-terminal" evidence="2">
    <location>
        <begin position="1326"/>
        <end position="1391"/>
    </location>
</feature>
<dbReference type="InterPro" id="IPR057670">
    <property type="entry name" value="SH3_retrovirus"/>
</dbReference>
<dbReference type="CDD" id="cd09272">
    <property type="entry name" value="RNase_HI_RT_Ty1"/>
    <property type="match status" value="1"/>
</dbReference>
<dbReference type="OrthoDB" id="16564at2759"/>
<dbReference type="CDD" id="cd07438">
    <property type="entry name" value="PHP_HisPPase_AMP"/>
    <property type="match status" value="1"/>
</dbReference>
<accession>A0A8T2FWR0</accession>
<reference evidence="3 4" key="1">
    <citation type="submission" date="2020-12" db="EMBL/GenBank/DDBJ databases">
        <title>Concerted genomic and epigenomic changes stabilize Arabidopsis allopolyploids.</title>
        <authorList>
            <person name="Chen Z."/>
        </authorList>
    </citation>
    <scope>NUCLEOTIDE SEQUENCE [LARGE SCALE GENOMIC DNA]</scope>
    <source>
        <strain evidence="3">As9502</strain>
        <tissue evidence="3">Leaf</tissue>
    </source>
</reference>
<dbReference type="FunFam" id="1.10.150.650:FF:000002">
    <property type="entry name" value="PHP domain-containing protein"/>
    <property type="match status" value="1"/>
</dbReference>
<dbReference type="PANTHER" id="PTHR42924">
    <property type="entry name" value="EXONUCLEASE"/>
    <property type="match status" value="1"/>
</dbReference>
<feature type="compositionally biased region" description="Polar residues" evidence="1">
    <location>
        <begin position="894"/>
        <end position="903"/>
    </location>
</feature>
<dbReference type="InterPro" id="IPR054722">
    <property type="entry name" value="PolX-like_BBD"/>
</dbReference>
<name>A0A8T2FWR0_ARASU</name>
<dbReference type="Pfam" id="PF25597">
    <property type="entry name" value="SH3_retrovirus"/>
    <property type="match status" value="1"/>
</dbReference>